<feature type="domain" description="BTB" evidence="1">
    <location>
        <begin position="25"/>
        <end position="133"/>
    </location>
</feature>
<evidence type="ECO:0000313" key="2">
    <source>
        <dbReference type="Proteomes" id="UP000694845"/>
    </source>
</evidence>
<dbReference type="GO" id="GO:0097602">
    <property type="term" value="F:cullin family protein binding"/>
    <property type="evidence" value="ECO:0007669"/>
    <property type="project" value="TreeGrafter"/>
</dbReference>
<organism evidence="2 3">
    <name type="scientific">Acanthaster planci</name>
    <name type="common">Crown-of-thorns starfish</name>
    <dbReference type="NCBI Taxonomy" id="133434"/>
    <lineage>
        <taxon>Eukaryota</taxon>
        <taxon>Metazoa</taxon>
        <taxon>Echinodermata</taxon>
        <taxon>Eleutherozoa</taxon>
        <taxon>Asterozoa</taxon>
        <taxon>Asteroidea</taxon>
        <taxon>Valvatacea</taxon>
        <taxon>Valvatida</taxon>
        <taxon>Acanthasteridae</taxon>
        <taxon>Acanthaster</taxon>
    </lineage>
</organism>
<evidence type="ECO:0000313" key="3">
    <source>
        <dbReference type="RefSeq" id="XP_022099044.1"/>
    </source>
</evidence>
<dbReference type="PANTHER" id="PTHR14958">
    <property type="entry name" value="POTASSIUM CHANNEL TETRAMERISATION DOMAIN CONTAINING PROTEIN"/>
    <property type="match status" value="1"/>
</dbReference>
<dbReference type="GO" id="GO:0005737">
    <property type="term" value="C:cytoplasm"/>
    <property type="evidence" value="ECO:0007669"/>
    <property type="project" value="TreeGrafter"/>
</dbReference>
<dbReference type="InterPro" id="IPR000210">
    <property type="entry name" value="BTB/POZ_dom"/>
</dbReference>
<dbReference type="Gene3D" id="3.30.710.10">
    <property type="entry name" value="Potassium Channel Kv1.1, Chain A"/>
    <property type="match status" value="1"/>
</dbReference>
<dbReference type="OrthoDB" id="10047373at2759"/>
<dbReference type="Proteomes" id="UP000694845">
    <property type="component" value="Unplaced"/>
</dbReference>
<dbReference type="GO" id="GO:0043161">
    <property type="term" value="P:proteasome-mediated ubiquitin-dependent protein catabolic process"/>
    <property type="evidence" value="ECO:0007669"/>
    <property type="project" value="TreeGrafter"/>
</dbReference>
<dbReference type="Pfam" id="PF02214">
    <property type="entry name" value="BTB_2"/>
    <property type="match status" value="1"/>
</dbReference>
<evidence type="ECO:0000259" key="1">
    <source>
        <dbReference type="SMART" id="SM00225"/>
    </source>
</evidence>
<dbReference type="PANTHER" id="PTHR14958:SF29">
    <property type="entry name" value="INSOMNIAC, ISOFORM B"/>
    <property type="match status" value="1"/>
</dbReference>
<dbReference type="SMART" id="SM00225">
    <property type="entry name" value="BTB"/>
    <property type="match status" value="1"/>
</dbReference>
<name>A0A8B7Z0B9_ACAPL</name>
<dbReference type="InterPro" id="IPR011333">
    <property type="entry name" value="SKP1/BTB/POZ_sf"/>
</dbReference>
<dbReference type="AlphaFoldDB" id="A0A8B7Z0B9"/>
<keyword evidence="2" id="KW-1185">Reference proteome</keyword>
<dbReference type="GO" id="GO:0031463">
    <property type="term" value="C:Cul3-RING ubiquitin ligase complex"/>
    <property type="evidence" value="ECO:0007669"/>
    <property type="project" value="TreeGrafter"/>
</dbReference>
<protein>
    <submittedName>
        <fullName evidence="3">Uncharacterized protein LOC110983789</fullName>
    </submittedName>
</protein>
<dbReference type="RefSeq" id="XP_022099044.1">
    <property type="nucleotide sequence ID" value="XM_022243352.1"/>
</dbReference>
<dbReference type="KEGG" id="aplc:110983789"/>
<dbReference type="GeneID" id="110983789"/>
<gene>
    <name evidence="3" type="primary">LOC110983789</name>
</gene>
<reference evidence="3" key="1">
    <citation type="submission" date="2025-08" db="UniProtKB">
        <authorList>
            <consortium name="RefSeq"/>
        </authorList>
    </citation>
    <scope>IDENTIFICATION</scope>
</reference>
<sequence>MAQDNQELPADSQHFPAQDIFDKSQWLKFNLGGTMLETTRASLERLRSEFFSLLLDHDETNDDDVSKDASPSDGVYRIDRDADALRVLLNYGRYGKVVAVPEHITEAFLLSEIKFYRMHAEVERAVREFFEVKRLGPNSVRIENVTITEMAMDKGRLHHNVYDVIRTSNIRCYTKVPGSGTCYCEVDHLFDYEMPHSKRPALFRATCLQCRRKVCVADDPIVGLEGWCHKCHLCLRCQDILCDAVPDETAVANGTGKSRQNQTPH</sequence>
<proteinExistence type="predicted"/>
<dbReference type="SUPFAM" id="SSF54695">
    <property type="entry name" value="POZ domain"/>
    <property type="match status" value="1"/>
</dbReference>
<dbReference type="OMA" id="TITEMAM"/>
<accession>A0A8B7Z0B9</accession>
<dbReference type="InterPro" id="IPR003131">
    <property type="entry name" value="T1-type_BTB"/>
</dbReference>
<dbReference type="GO" id="GO:0051260">
    <property type="term" value="P:protein homooligomerization"/>
    <property type="evidence" value="ECO:0007669"/>
    <property type="project" value="InterPro"/>
</dbReference>